<protein>
    <submittedName>
        <fullName evidence="2">DUF2961 domain-containing protein</fullName>
    </submittedName>
</protein>
<proteinExistence type="predicted"/>
<accession>A0A6B1DUT9</accession>
<evidence type="ECO:0000256" key="1">
    <source>
        <dbReference type="SAM" id="MobiDB-lite"/>
    </source>
</evidence>
<feature type="region of interest" description="Disordered" evidence="1">
    <location>
        <begin position="23"/>
        <end position="46"/>
    </location>
</feature>
<dbReference type="InterPro" id="IPR021345">
    <property type="entry name" value="DUF2961"/>
</dbReference>
<dbReference type="Gene3D" id="2.60.120.1390">
    <property type="match status" value="1"/>
</dbReference>
<evidence type="ECO:0000313" key="2">
    <source>
        <dbReference type="EMBL" id="MYD90565.1"/>
    </source>
</evidence>
<organism evidence="2">
    <name type="scientific">Caldilineaceae bacterium SB0662_bin_9</name>
    <dbReference type="NCBI Taxonomy" id="2605258"/>
    <lineage>
        <taxon>Bacteria</taxon>
        <taxon>Bacillati</taxon>
        <taxon>Chloroflexota</taxon>
        <taxon>Caldilineae</taxon>
        <taxon>Caldilineales</taxon>
        <taxon>Caldilineaceae</taxon>
    </lineage>
</organism>
<dbReference type="AlphaFoldDB" id="A0A6B1DUT9"/>
<name>A0A6B1DUT9_9CHLR</name>
<reference evidence="2" key="1">
    <citation type="submission" date="2019-09" db="EMBL/GenBank/DDBJ databases">
        <title>Characterisation of the sponge microbiome using genome-centric metagenomics.</title>
        <authorList>
            <person name="Engelberts J.P."/>
            <person name="Robbins S.J."/>
            <person name="De Goeij J.M."/>
            <person name="Aranda M."/>
            <person name="Bell S.C."/>
            <person name="Webster N.S."/>
        </authorList>
    </citation>
    <scope>NUCLEOTIDE SEQUENCE</scope>
    <source>
        <strain evidence="2">SB0662_bin_9</strain>
    </source>
</reference>
<comment type="caution">
    <text evidence="2">The sequence shown here is derived from an EMBL/GenBank/DDBJ whole genome shotgun (WGS) entry which is preliminary data.</text>
</comment>
<sequence length="366" mass="41170">MNSEFNGLNMGLGTIARLSPAKSRSISAENMDGAPGQGGRATEGTGADAARELGHGWKVSPSIHLAPESVTPIADIEGPAQIQHIWFACRPEYFRSLVFRAYWDNEDNPSVEAPLGDLFCNGWTEPVMVNSLPVSVNAVGALNSYWPMPFHKHGRIEIVNLSPEPANGFYYQVDYTLTEVPEDVAYFHAQWRRINPLPYKDVYTVLDGVQGRGHYAGVYVAWGSNNNGWWGEGEMKFYLDGDEWPTICGTGTEDYFGGAWGFHGIGREGYQTYSTPYLGFHQVIEPDGFQSSQTRFGMYRWHIMDPIRFEQDLQVTLQALGWRKPKEGKRRYLALQDDIASTAVWYQTEPHNPLPLIDDLDHLEVI</sequence>
<dbReference type="EMBL" id="VXPY01000069">
    <property type="protein sequence ID" value="MYD90565.1"/>
    <property type="molecule type" value="Genomic_DNA"/>
</dbReference>
<dbReference type="Pfam" id="PF11175">
    <property type="entry name" value="DUF2961"/>
    <property type="match status" value="1"/>
</dbReference>
<gene>
    <name evidence="2" type="ORF">F4Y08_09565</name>
</gene>